<comment type="caution">
    <text evidence="9">Lacks conserved residue(s) required for the propagation of feature annotation.</text>
</comment>
<dbReference type="HAMAP" id="MF_03113">
    <property type="entry name" value="Get1"/>
    <property type="match status" value="1"/>
</dbReference>
<feature type="region of interest" description="Disordered" evidence="10">
    <location>
        <begin position="195"/>
        <end position="214"/>
    </location>
</feature>
<dbReference type="Proteomes" id="UP001174694">
    <property type="component" value="Unassembled WGS sequence"/>
</dbReference>
<organism evidence="12 13">
    <name type="scientific">Pleurostoma richardsiae</name>
    <dbReference type="NCBI Taxonomy" id="41990"/>
    <lineage>
        <taxon>Eukaryota</taxon>
        <taxon>Fungi</taxon>
        <taxon>Dikarya</taxon>
        <taxon>Ascomycota</taxon>
        <taxon>Pezizomycotina</taxon>
        <taxon>Sordariomycetes</taxon>
        <taxon>Sordariomycetidae</taxon>
        <taxon>Calosphaeriales</taxon>
        <taxon>Pleurostomataceae</taxon>
        <taxon>Pleurostoma</taxon>
    </lineage>
</organism>
<comment type="caution">
    <text evidence="12">The sequence shown here is derived from an EMBL/GenBank/DDBJ whole genome shotgun (WGS) entry which is preliminary data.</text>
</comment>
<dbReference type="InterPro" id="IPR028945">
    <property type="entry name" value="Get1"/>
</dbReference>
<evidence type="ECO:0000256" key="11">
    <source>
        <dbReference type="SAM" id="SignalP"/>
    </source>
</evidence>
<evidence type="ECO:0000256" key="2">
    <source>
        <dbReference type="ARBA" id="ARBA00010799"/>
    </source>
</evidence>
<evidence type="ECO:0000256" key="6">
    <source>
        <dbReference type="ARBA" id="ARBA00022989"/>
    </source>
</evidence>
<dbReference type="PANTHER" id="PTHR42650:SF1">
    <property type="entry name" value="GUIDED ENTRY OF TAIL-ANCHORED PROTEINS FACTOR 1"/>
    <property type="match status" value="1"/>
</dbReference>
<dbReference type="FunFam" id="1.10.287.660:FF:000006">
    <property type="entry name" value="Protein GET1"/>
    <property type="match status" value="1"/>
</dbReference>
<keyword evidence="3 9" id="KW-0813">Transport</keyword>
<dbReference type="GO" id="GO:0071816">
    <property type="term" value="P:tail-anchored membrane protein insertion into ER membrane"/>
    <property type="evidence" value="ECO:0007669"/>
    <property type="project" value="InterPro"/>
</dbReference>
<name>A0AA38RKZ0_9PEZI</name>
<evidence type="ECO:0000256" key="10">
    <source>
        <dbReference type="SAM" id="MobiDB-lite"/>
    </source>
</evidence>
<evidence type="ECO:0000256" key="9">
    <source>
        <dbReference type="HAMAP-Rule" id="MF_03113"/>
    </source>
</evidence>
<feature type="chain" id="PRO_5041464319" evidence="11">
    <location>
        <begin position="21"/>
        <end position="214"/>
    </location>
</feature>
<dbReference type="AlphaFoldDB" id="A0AA38RKZ0"/>
<protein>
    <submittedName>
        <fullName evidence="12">Protein GET1</fullName>
    </submittedName>
</protein>
<feature type="topological domain" description="Lumenal" evidence="9">
    <location>
        <begin position="1"/>
        <end position="4"/>
    </location>
</feature>
<dbReference type="EMBL" id="JANBVO010000024">
    <property type="protein sequence ID" value="KAJ9141859.1"/>
    <property type="molecule type" value="Genomic_DNA"/>
</dbReference>
<comment type="similarity">
    <text evidence="2 9">Belongs to the WRB/GET1 family.</text>
</comment>
<sequence>MASLLVLVFIVEVLVQIVNSIGASTINSLLWALYNALPTSRSREFAEQRKLQQEYLKARRDLNATSSQDEFAKWAKLRRHHDKLLEQLEKKKTGLDASRAKFDAYVNTVRWTATRGVQWFLPFWYSREPMFWLPHGLFPYYAEWLLSFPRAPLGSVSIVTWQMACRGVLTLLSDTIAAVLRLVLNARQKQGVPAGVSQASSTAQAQAEAAKKDS</sequence>
<accession>A0AA38RKZ0</accession>
<gene>
    <name evidence="9" type="primary">GET1</name>
    <name evidence="12" type="ORF">NKR23_g7581</name>
</gene>
<dbReference type="GO" id="GO:0043495">
    <property type="term" value="F:protein-membrane adaptor activity"/>
    <property type="evidence" value="ECO:0007669"/>
    <property type="project" value="TreeGrafter"/>
</dbReference>
<evidence type="ECO:0000256" key="5">
    <source>
        <dbReference type="ARBA" id="ARBA00022824"/>
    </source>
</evidence>
<dbReference type="InterPro" id="IPR029012">
    <property type="entry name" value="Helix_hairpin_bin_sf"/>
</dbReference>
<evidence type="ECO:0000256" key="4">
    <source>
        <dbReference type="ARBA" id="ARBA00022692"/>
    </source>
</evidence>
<keyword evidence="6 9" id="KW-1133">Transmembrane helix</keyword>
<evidence type="ECO:0000256" key="8">
    <source>
        <dbReference type="ARBA" id="ARBA00023136"/>
    </source>
</evidence>
<dbReference type="GO" id="GO:0005789">
    <property type="term" value="C:endoplasmic reticulum membrane"/>
    <property type="evidence" value="ECO:0007669"/>
    <property type="project" value="UniProtKB-SubCell"/>
</dbReference>
<feature type="signal peptide" evidence="11">
    <location>
        <begin position="1"/>
        <end position="20"/>
    </location>
</feature>
<evidence type="ECO:0000313" key="13">
    <source>
        <dbReference type="Proteomes" id="UP001174694"/>
    </source>
</evidence>
<evidence type="ECO:0000313" key="12">
    <source>
        <dbReference type="EMBL" id="KAJ9141859.1"/>
    </source>
</evidence>
<dbReference type="PANTHER" id="PTHR42650">
    <property type="entry name" value="TAIL-ANCHORED PROTEIN INSERTION RECEPTOR WRB"/>
    <property type="match status" value="1"/>
</dbReference>
<evidence type="ECO:0000256" key="1">
    <source>
        <dbReference type="ARBA" id="ARBA00004477"/>
    </source>
</evidence>
<proteinExistence type="inferred from homology"/>
<comment type="subcellular location">
    <subcellularLocation>
        <location evidence="1">Endoplasmic reticulum membrane</location>
        <topology evidence="1">Multi-pass membrane protein</topology>
    </subcellularLocation>
</comment>
<evidence type="ECO:0000256" key="7">
    <source>
        <dbReference type="ARBA" id="ARBA00023054"/>
    </source>
</evidence>
<keyword evidence="4 9" id="KW-0812">Transmembrane</keyword>
<dbReference type="InterPro" id="IPR027538">
    <property type="entry name" value="Get1_fungi"/>
</dbReference>
<dbReference type="GO" id="GO:0043529">
    <property type="term" value="C:GET complex"/>
    <property type="evidence" value="ECO:0007669"/>
    <property type="project" value="InterPro"/>
</dbReference>
<keyword evidence="7" id="KW-0175">Coiled coil</keyword>
<reference evidence="12" key="1">
    <citation type="submission" date="2022-07" db="EMBL/GenBank/DDBJ databases">
        <title>Fungi with potential for degradation of polypropylene.</title>
        <authorList>
            <person name="Gostincar C."/>
        </authorList>
    </citation>
    <scope>NUCLEOTIDE SEQUENCE</scope>
    <source>
        <strain evidence="12">EXF-13308</strain>
    </source>
</reference>
<feature type="topological domain" description="Cytoplasmic" evidence="9">
    <location>
        <begin position="173"/>
        <end position="214"/>
    </location>
</feature>
<dbReference type="Pfam" id="PF04420">
    <property type="entry name" value="CHD5"/>
    <property type="match status" value="1"/>
</dbReference>
<keyword evidence="11" id="KW-0732">Signal</keyword>
<keyword evidence="8 9" id="KW-0472">Membrane</keyword>
<keyword evidence="5 9" id="KW-0256">Endoplasmic reticulum</keyword>
<evidence type="ECO:0000256" key="3">
    <source>
        <dbReference type="ARBA" id="ARBA00022448"/>
    </source>
</evidence>
<dbReference type="Gene3D" id="1.10.287.660">
    <property type="entry name" value="Helix hairpin bin"/>
    <property type="match status" value="1"/>
</dbReference>
<feature type="compositionally biased region" description="Low complexity" evidence="10">
    <location>
        <begin position="197"/>
        <end position="208"/>
    </location>
</feature>
<keyword evidence="13" id="KW-1185">Reference proteome</keyword>